<feature type="compositionally biased region" description="Basic residues" evidence="1">
    <location>
        <begin position="266"/>
        <end position="281"/>
    </location>
</feature>
<reference evidence="3 4" key="1">
    <citation type="journal article" date="2005" name="Science">
        <title>Complete genome sequence and lytic phase transcription profile of a Coccolithovirus.</title>
        <authorList>
            <person name="Wilson W.H."/>
            <person name="Schroeder D.C."/>
            <person name="Allen M.J."/>
            <person name="Holden M.T.G."/>
            <person name="Parkhill J."/>
            <person name="Barrell B.G."/>
            <person name="Churcher C."/>
            <person name="Hamlin N."/>
            <person name="Mungall K."/>
            <person name="Norbertczak H."/>
            <person name="Quail M.A."/>
            <person name="Price C."/>
            <person name="Rabbinowitsch E."/>
            <person name="Walker D."/>
            <person name="Craigon M."/>
            <person name="Roy D."/>
            <person name="Ghazal P."/>
        </authorList>
    </citation>
    <scope>NUCLEOTIDE SEQUENCE [LARGE SCALE GENOMIC DNA]</scope>
    <source>
        <strain evidence="4">Isolate United Kingdom/English Channel/1999</strain>
    </source>
</reference>
<proteinExistence type="predicted"/>
<feature type="transmembrane region" description="Helical" evidence="2">
    <location>
        <begin position="193"/>
        <end position="216"/>
    </location>
</feature>
<dbReference type="KEGG" id="vg:3654634"/>
<dbReference type="RefSeq" id="YP_293947.1">
    <property type="nucleotide sequence ID" value="NC_007346.1"/>
</dbReference>
<evidence type="ECO:0000256" key="1">
    <source>
        <dbReference type="SAM" id="MobiDB-lite"/>
    </source>
</evidence>
<sequence>MIVFVILLTLICIYASPSPPPSPPPSPLAPCTEVWDRIVVDDCGDYNTECYLYVTVHKLYVYGDYGTYIMCGSPSDNGTCIDDGLSPRCNTSNFNPPSPPLLPPLSPPLPPIAPSIAFVYLTADAYPGDTILQVTDSNKWSPGDTIEIGANTDNSETNILKELRPFTVDRPIKYFHSSGTPVVHLFSMEPLSAFYIFTPIGALLVGIVFAFIVFAVKYKQSEREREILRNARRGQSVDMETTAIIMEQKGPVKKDLKQNLGYGKSRFNKPSRFAKRGHRLP</sequence>
<dbReference type="EMBL" id="AJ890364">
    <property type="protein sequence ID" value="CAI65616.1"/>
    <property type="molecule type" value="Genomic_DNA"/>
</dbReference>
<evidence type="ECO:0000313" key="4">
    <source>
        <dbReference type="Proteomes" id="UP000000863"/>
    </source>
</evidence>
<dbReference type="Proteomes" id="UP000000863">
    <property type="component" value="Segment"/>
</dbReference>
<name>Q4A2U0_EHV8U</name>
<feature type="region of interest" description="Disordered" evidence="1">
    <location>
        <begin position="261"/>
        <end position="281"/>
    </location>
</feature>
<protein>
    <submittedName>
        <fullName evidence="3">Putative membrane protein</fullName>
    </submittedName>
</protein>
<organism evidence="3 4">
    <name type="scientific">Emiliania huxleyi virus 86 (isolate United Kingdom/English Channel/1999)</name>
    <name type="common">EhV-86</name>
    <dbReference type="NCBI Taxonomy" id="654925"/>
    <lineage>
        <taxon>Viruses</taxon>
        <taxon>Varidnaviria</taxon>
        <taxon>Bamfordvirae</taxon>
        <taxon>Nucleocytoviricota</taxon>
        <taxon>Megaviricetes</taxon>
        <taxon>Algavirales</taxon>
        <taxon>Phycodnaviridae</taxon>
        <taxon>Coccolithovirus</taxon>
        <taxon>Coccolithovirus huxleyi</taxon>
        <taxon>Emiliania huxleyi virus 86</taxon>
    </lineage>
</organism>
<organismHost>
    <name type="scientific">Emiliania huxleyi</name>
    <name type="common">Coccolithophore</name>
    <name type="synonym">Pontosphaera huxleyi</name>
    <dbReference type="NCBI Taxonomy" id="2903"/>
</organismHost>
<gene>
    <name evidence="3" type="ORF">EhV193</name>
</gene>
<keyword evidence="2" id="KW-0472">Membrane</keyword>
<keyword evidence="2" id="KW-1133">Transmembrane helix</keyword>
<evidence type="ECO:0000256" key="2">
    <source>
        <dbReference type="SAM" id="Phobius"/>
    </source>
</evidence>
<evidence type="ECO:0000313" key="3">
    <source>
        <dbReference type="EMBL" id="CAI65616.1"/>
    </source>
</evidence>
<keyword evidence="4" id="KW-1185">Reference proteome</keyword>
<accession>Q4A2U0</accession>
<keyword evidence="2" id="KW-0812">Transmembrane</keyword>
<dbReference type="GeneID" id="3654634"/>